<dbReference type="Gene3D" id="3.30.559.10">
    <property type="entry name" value="Chloramphenicol acetyltransferase-like domain"/>
    <property type="match status" value="1"/>
</dbReference>
<evidence type="ECO:0000256" key="4">
    <source>
        <dbReference type="RuleBase" id="RU003801"/>
    </source>
</evidence>
<dbReference type="RefSeq" id="WP_252444374.1">
    <property type="nucleotide sequence ID" value="NZ_JAGSOV010000067.1"/>
</dbReference>
<evidence type="ECO:0000256" key="2">
    <source>
        <dbReference type="ARBA" id="ARBA00022679"/>
    </source>
</evidence>
<dbReference type="InterPro" id="IPR023213">
    <property type="entry name" value="CAT-like_dom_sf"/>
</dbReference>
<organism evidence="6 7">
    <name type="scientific">Pseudonocardia humida</name>
    <dbReference type="NCBI Taxonomy" id="2800819"/>
    <lineage>
        <taxon>Bacteria</taxon>
        <taxon>Bacillati</taxon>
        <taxon>Actinomycetota</taxon>
        <taxon>Actinomycetes</taxon>
        <taxon>Pseudonocardiales</taxon>
        <taxon>Pseudonocardiaceae</taxon>
        <taxon>Pseudonocardia</taxon>
    </lineage>
</organism>
<keyword evidence="3 4" id="KW-0012">Acyltransferase</keyword>
<comment type="caution">
    <text evidence="6">The sequence shown here is derived from an EMBL/GenBank/DDBJ whole genome shotgun (WGS) entry which is preliminary data.</text>
</comment>
<dbReference type="EMBL" id="JAGSOV010000067">
    <property type="protein sequence ID" value="MCO1659555.1"/>
    <property type="molecule type" value="Genomic_DNA"/>
</dbReference>
<dbReference type="Pfam" id="PF00755">
    <property type="entry name" value="Carn_acyltransf"/>
    <property type="match status" value="1"/>
</dbReference>
<comment type="similarity">
    <text evidence="1 4">Belongs to the carnitine/choline acetyltransferase family.</text>
</comment>
<dbReference type="Gene3D" id="3.30.559.70">
    <property type="entry name" value="Choline/Carnitine o-acyltransferase, domain 2"/>
    <property type="match status" value="1"/>
</dbReference>
<proteinExistence type="inferred from homology"/>
<dbReference type="PANTHER" id="PTHR22589">
    <property type="entry name" value="CARNITINE O-ACYLTRANSFERASE"/>
    <property type="match status" value="1"/>
</dbReference>
<sequence>MHASPELSPRTFGNEDLLPRVPLPTLEETRQRFLEWCSPLLTEEQVAATEAALADFAAPDGPGPVLHAALQRYDATEGVHSWLDEFWEDRYLGRRDRIALNANFFFLFADSAQGQVARAAGLVAGALAYKLLIDAEELAPAVQRGRPLSMEQNRYLFSACRIPGELRDTARTPYTAEWPGPSRERHIVVFHRGNAYRLDVIGEDGAPHTVEEIEAGLRAVTAASEVSGPGPGVGALTTKARAEWARSRARLLDHDPRNRTALDTVETALLCVCLEDSTPAGPREAGDQLLHGDSRNRWFDKSISLIVFADGTAGYNGEHCRLDGTTVIAFLDTLLSRPAHELSRTSGARSQGAPDWAPVEFALDDDLRADIDAAAVDFTAYAADTASATVAVEGFGAERAKQRGMSPDAFAQMSFQLAHHRSRGRIGATYESIATRQFRNGRTEAMRVVTPEVVRFVDAMADPGADAATRRAALRAAADAHVRRARECQAGDAPEQHLWELQMIARRHGAELGVTGPLPLYESPGWLVMRDDYLSTSAVPSPHVRYWGFGSTSLTCIGVGYALLGDRFHIYLSTPRSVRAQMTAFAAELPRAVHELDALLAGD</sequence>
<dbReference type="PROSITE" id="PS00440">
    <property type="entry name" value="ACYLTRANSF_C_2"/>
    <property type="match status" value="1"/>
</dbReference>
<keyword evidence="7" id="KW-1185">Reference proteome</keyword>
<evidence type="ECO:0000256" key="3">
    <source>
        <dbReference type="ARBA" id="ARBA00023315"/>
    </source>
</evidence>
<feature type="domain" description="Choline/carnitine acyltransferase" evidence="5">
    <location>
        <begin position="21"/>
        <end position="589"/>
    </location>
</feature>
<evidence type="ECO:0000313" key="6">
    <source>
        <dbReference type="EMBL" id="MCO1659555.1"/>
    </source>
</evidence>
<protein>
    <submittedName>
        <fullName evidence="6">Choline/carnitine O-acyltransferase</fullName>
    </submittedName>
</protein>
<name>A0ABT1A9E0_9PSEU</name>
<dbReference type="Proteomes" id="UP001165283">
    <property type="component" value="Unassembled WGS sequence"/>
</dbReference>
<evidence type="ECO:0000259" key="5">
    <source>
        <dbReference type="Pfam" id="PF00755"/>
    </source>
</evidence>
<evidence type="ECO:0000313" key="7">
    <source>
        <dbReference type="Proteomes" id="UP001165283"/>
    </source>
</evidence>
<dbReference type="InterPro" id="IPR039551">
    <property type="entry name" value="Cho/carn_acyl_trans"/>
</dbReference>
<reference evidence="6" key="1">
    <citation type="submission" date="2021-04" db="EMBL/GenBank/DDBJ databases">
        <title>Pseudonocardia sp. nov., isolated from sandy soil of mangrove forest.</title>
        <authorList>
            <person name="Zan Z."/>
            <person name="Huang R."/>
            <person name="Liu W."/>
        </authorList>
    </citation>
    <scope>NUCLEOTIDE SEQUENCE</scope>
    <source>
        <strain evidence="6">S2-4</strain>
    </source>
</reference>
<dbReference type="InterPro" id="IPR042231">
    <property type="entry name" value="Cho/carn_acyl_trans_2"/>
</dbReference>
<accession>A0ABT1A9E0</accession>
<keyword evidence="2 4" id="KW-0808">Transferase</keyword>
<dbReference type="InterPro" id="IPR000542">
    <property type="entry name" value="Carn_acyl_trans"/>
</dbReference>
<gene>
    <name evidence="6" type="ORF">KDL28_31250</name>
</gene>
<evidence type="ECO:0000256" key="1">
    <source>
        <dbReference type="ARBA" id="ARBA00005232"/>
    </source>
</evidence>
<dbReference type="SUPFAM" id="SSF52777">
    <property type="entry name" value="CoA-dependent acyltransferases"/>
    <property type="match status" value="2"/>
</dbReference>